<keyword evidence="5 10" id="KW-0472">Membrane</keyword>
<gene>
    <name evidence="11" type="ORF">Fcan01_03868</name>
</gene>
<evidence type="ECO:0000256" key="10">
    <source>
        <dbReference type="SAM" id="Phobius"/>
    </source>
</evidence>
<evidence type="ECO:0000256" key="9">
    <source>
        <dbReference type="SAM" id="MobiDB-lite"/>
    </source>
</evidence>
<evidence type="ECO:0000256" key="4">
    <source>
        <dbReference type="ARBA" id="ARBA00022989"/>
    </source>
</evidence>
<reference evidence="11 12" key="1">
    <citation type="submission" date="2015-12" db="EMBL/GenBank/DDBJ databases">
        <title>The genome of Folsomia candida.</title>
        <authorList>
            <person name="Faddeeva A."/>
            <person name="Derks M.F."/>
            <person name="Anvar Y."/>
            <person name="Smit S."/>
            <person name="Van Straalen N."/>
            <person name="Roelofs D."/>
        </authorList>
    </citation>
    <scope>NUCLEOTIDE SEQUENCE [LARGE SCALE GENOMIC DNA]</scope>
    <source>
        <strain evidence="11 12">VU population</strain>
        <tissue evidence="11">Whole body</tissue>
    </source>
</reference>
<accession>A0A226EYJ7</accession>
<comment type="catalytic activity">
    <reaction evidence="7">
        <text>a 1-O-(1Z-alkenyl)-sn-glycero-3-phosphoethanolamine + H2O = a 2,3-saturated aldehyde + sn-glycero-3-phosphoethanolamine</text>
        <dbReference type="Rhea" id="RHEA:16905"/>
        <dbReference type="ChEBI" id="CHEBI:15377"/>
        <dbReference type="ChEBI" id="CHEBI:73359"/>
        <dbReference type="ChEBI" id="CHEBI:77288"/>
        <dbReference type="ChEBI" id="CHEBI:143890"/>
        <dbReference type="EC" id="3.3.2.2"/>
    </reaction>
</comment>
<name>A0A226EYJ7_FOLCA</name>
<keyword evidence="3 10" id="KW-0812">Transmembrane</keyword>
<organism evidence="11 12">
    <name type="scientific">Folsomia candida</name>
    <name type="common">Springtail</name>
    <dbReference type="NCBI Taxonomy" id="158441"/>
    <lineage>
        <taxon>Eukaryota</taxon>
        <taxon>Metazoa</taxon>
        <taxon>Ecdysozoa</taxon>
        <taxon>Arthropoda</taxon>
        <taxon>Hexapoda</taxon>
        <taxon>Collembola</taxon>
        <taxon>Entomobryomorpha</taxon>
        <taxon>Isotomoidea</taxon>
        <taxon>Isotomidae</taxon>
        <taxon>Proisotominae</taxon>
        <taxon>Folsomia</taxon>
    </lineage>
</organism>
<evidence type="ECO:0000313" key="12">
    <source>
        <dbReference type="Proteomes" id="UP000198287"/>
    </source>
</evidence>
<feature type="transmembrane region" description="Helical" evidence="10">
    <location>
        <begin position="318"/>
        <end position="339"/>
    </location>
</feature>
<protein>
    <recommendedName>
        <fullName evidence="6">lysoplasmalogenase</fullName>
        <ecNumber evidence="6">3.3.2.2</ecNumber>
    </recommendedName>
</protein>
<feature type="transmembrane region" description="Helical" evidence="10">
    <location>
        <begin position="287"/>
        <end position="306"/>
    </location>
</feature>
<sequence length="394" mass="43127">MAELGSTNFDHNVALWLGCFSTSATGNLVVVVAMHHAATTITPSGDTVPLILYEKNGQPVFVPPEIADLLRDLPPENDSPSFEDDDMFRYDDEDEDGDDRGSQGGDERDEAEGGRLDGVEVIERKRPHLPPPILLDSGENKNDANFLWSQWKSSGGKLVPFLKTLALYFLLFLPEDRPSWGATAVKCLPILSLALFVLLHGVSHPQQHKFSRRILAGLLFSCVGDALLIWPEYFLHGMAAFGVAQIFYIRAFGFQPLNAKLGAFIYVLSSTVLILIGPHVLSESWPVAGGVFLYSSLLLTMVWRATSRLGATLSSERWSSLCGVAGGLLFLISDSVLSLNRFYTNIPHHQGVIMTTYYAAQLAIALSILRPSLAPTSSSPSSSPLAQQHHLKDH</sequence>
<evidence type="ECO:0000256" key="5">
    <source>
        <dbReference type="ARBA" id="ARBA00023136"/>
    </source>
</evidence>
<evidence type="ECO:0000256" key="1">
    <source>
        <dbReference type="ARBA" id="ARBA00004141"/>
    </source>
</evidence>
<evidence type="ECO:0000256" key="7">
    <source>
        <dbReference type="ARBA" id="ARBA00049458"/>
    </source>
</evidence>
<dbReference type="Pfam" id="PF07947">
    <property type="entry name" value="YhhN"/>
    <property type="match status" value="1"/>
</dbReference>
<evidence type="ECO:0000313" key="11">
    <source>
        <dbReference type="EMBL" id="OXA61911.1"/>
    </source>
</evidence>
<dbReference type="EC" id="3.3.2.2" evidence="6"/>
<evidence type="ECO:0000256" key="8">
    <source>
        <dbReference type="ARBA" id="ARBA00049560"/>
    </source>
</evidence>
<dbReference type="GO" id="GO:0047408">
    <property type="term" value="F:alkenylglycerophosphocholine hydrolase activity"/>
    <property type="evidence" value="ECO:0007669"/>
    <property type="project" value="UniProtKB-EC"/>
</dbReference>
<feature type="transmembrane region" description="Helical" evidence="10">
    <location>
        <begin position="237"/>
        <end position="254"/>
    </location>
</feature>
<dbReference type="PANTHER" id="PTHR31885:SF6">
    <property type="entry name" value="GH04784P"/>
    <property type="match status" value="1"/>
</dbReference>
<dbReference type="Proteomes" id="UP000198287">
    <property type="component" value="Unassembled WGS sequence"/>
</dbReference>
<feature type="transmembrane region" description="Helical" evidence="10">
    <location>
        <begin position="180"/>
        <end position="202"/>
    </location>
</feature>
<feature type="transmembrane region" description="Helical" evidence="10">
    <location>
        <begin position="261"/>
        <end position="281"/>
    </location>
</feature>
<evidence type="ECO:0000256" key="6">
    <source>
        <dbReference type="ARBA" id="ARBA00035673"/>
    </source>
</evidence>
<comment type="caution">
    <text evidence="11">The sequence shown here is derived from an EMBL/GenBank/DDBJ whole genome shotgun (WGS) entry which is preliminary data.</text>
</comment>
<feature type="transmembrane region" description="Helical" evidence="10">
    <location>
        <begin position="214"/>
        <end position="231"/>
    </location>
</feature>
<feature type="transmembrane region" description="Helical" evidence="10">
    <location>
        <begin position="351"/>
        <end position="369"/>
    </location>
</feature>
<feature type="transmembrane region" description="Helical" evidence="10">
    <location>
        <begin position="13"/>
        <end position="34"/>
    </location>
</feature>
<dbReference type="PANTHER" id="PTHR31885">
    <property type="entry name" value="GH04784P"/>
    <property type="match status" value="1"/>
</dbReference>
<feature type="region of interest" description="Disordered" evidence="9">
    <location>
        <begin position="70"/>
        <end position="121"/>
    </location>
</feature>
<dbReference type="OrthoDB" id="2133758at2759"/>
<comment type="similarity">
    <text evidence="2">Belongs to the TMEM86 family.</text>
</comment>
<evidence type="ECO:0000256" key="3">
    <source>
        <dbReference type="ARBA" id="ARBA00022692"/>
    </source>
</evidence>
<proteinExistence type="inferred from homology"/>
<evidence type="ECO:0000256" key="2">
    <source>
        <dbReference type="ARBA" id="ARBA00007375"/>
    </source>
</evidence>
<keyword evidence="12" id="KW-1185">Reference proteome</keyword>
<dbReference type="STRING" id="158441.A0A226EYJ7"/>
<dbReference type="EMBL" id="LNIX01000001">
    <property type="protein sequence ID" value="OXA61911.1"/>
    <property type="molecule type" value="Genomic_DNA"/>
</dbReference>
<comment type="subcellular location">
    <subcellularLocation>
        <location evidence="1">Membrane</location>
        <topology evidence="1">Multi-pass membrane protein</topology>
    </subcellularLocation>
</comment>
<dbReference type="AlphaFoldDB" id="A0A226EYJ7"/>
<keyword evidence="4 10" id="KW-1133">Transmembrane helix</keyword>
<comment type="catalytic activity">
    <reaction evidence="8">
        <text>a 1-O-(1Z-alkenyl)-sn-glycero-3-phosphocholine + H2O = a 2,3-saturated aldehyde + sn-glycerol 3-phosphocholine</text>
        <dbReference type="Rhea" id="RHEA:22544"/>
        <dbReference type="ChEBI" id="CHEBI:15377"/>
        <dbReference type="ChEBI" id="CHEBI:16870"/>
        <dbReference type="ChEBI" id="CHEBI:73359"/>
        <dbReference type="ChEBI" id="CHEBI:77287"/>
        <dbReference type="EC" id="3.3.2.2"/>
    </reaction>
</comment>
<feature type="compositionally biased region" description="Basic and acidic residues" evidence="9">
    <location>
        <begin position="111"/>
        <end position="121"/>
    </location>
</feature>
<dbReference type="InterPro" id="IPR012506">
    <property type="entry name" value="TMEM86B-like"/>
</dbReference>
<dbReference type="GO" id="GO:0016020">
    <property type="term" value="C:membrane"/>
    <property type="evidence" value="ECO:0007669"/>
    <property type="project" value="UniProtKB-SubCell"/>
</dbReference>
<feature type="compositionally biased region" description="Acidic residues" evidence="9">
    <location>
        <begin position="81"/>
        <end position="98"/>
    </location>
</feature>